<dbReference type="EMBL" id="PGOL01003232">
    <property type="protein sequence ID" value="PKI42030.1"/>
    <property type="molecule type" value="Genomic_DNA"/>
</dbReference>
<dbReference type="PANTHER" id="PTHR45669">
    <property type="entry name" value="GLUTAREDOXIN DOMAIN-CONTAINING CYSTEINE-RICH PROTEIN CG12206-RELATED"/>
    <property type="match status" value="1"/>
</dbReference>
<dbReference type="InterPro" id="IPR036249">
    <property type="entry name" value="Thioredoxin-like_sf"/>
</dbReference>
<dbReference type="PROSITE" id="PS51354">
    <property type="entry name" value="GLUTAREDOXIN_2"/>
    <property type="match status" value="1"/>
</dbReference>
<proteinExistence type="predicted"/>
<gene>
    <name evidence="1" type="ORF">CRG98_037483</name>
</gene>
<sequence>MGCSVSKSCTQIGRNPKAITASSTSSVDPALCSVSSPTVLSLPSHLVHHPPLKKGDTYHLVSLTSSTYGSLLLIDPKNPDFTSRIVSATDRRQKLSPMTYPAKKVKENPSETVSKDDPLSPDSVINAWELMDGLDDPDFDPSKLNKSGSPVKDAEAATKPSSFVPKDDPNALHYYEPSKKYVSLSNGSDDDRVILYFTSLRGIRKTFEDCRFVRMTLRGFQVPVDERDISMDSSYKKELQNLLKGKPLTLPQVFIRGNHVGGAEKIKQLNEAGELGKLLEGFPIQDHKLICVNCGDARFVPCLSCSGSRKVFDEKEGKLRRCSDCNENGLKRCPCCCCS</sequence>
<dbReference type="Pfam" id="PF00462">
    <property type="entry name" value="Glutaredoxin"/>
    <property type="match status" value="1"/>
</dbReference>
<dbReference type="AlphaFoldDB" id="A0A2I0IED9"/>
<dbReference type="GeneID" id="116200934"/>
<dbReference type="Pfam" id="PF23733">
    <property type="entry name" value="GRXCR1-2_C"/>
    <property type="match status" value="1"/>
</dbReference>
<dbReference type="InterPro" id="IPR002109">
    <property type="entry name" value="Glutaredoxin"/>
</dbReference>
<dbReference type="SUPFAM" id="SSF52833">
    <property type="entry name" value="Thioredoxin-like"/>
    <property type="match status" value="1"/>
</dbReference>
<dbReference type="PANTHER" id="PTHR45669:SF18">
    <property type="entry name" value="GLUTAREDOXIN FAMILY PROTEIN"/>
    <property type="match status" value="1"/>
</dbReference>
<name>A0A2I0IED9_PUNGR</name>
<dbReference type="Gene3D" id="3.40.30.10">
    <property type="entry name" value="Glutaredoxin"/>
    <property type="match status" value="1"/>
</dbReference>
<organism evidence="1 2">
    <name type="scientific">Punica granatum</name>
    <name type="common">Pomegranate</name>
    <dbReference type="NCBI Taxonomy" id="22663"/>
    <lineage>
        <taxon>Eukaryota</taxon>
        <taxon>Viridiplantae</taxon>
        <taxon>Streptophyta</taxon>
        <taxon>Embryophyta</taxon>
        <taxon>Tracheophyta</taxon>
        <taxon>Spermatophyta</taxon>
        <taxon>Magnoliopsida</taxon>
        <taxon>eudicotyledons</taxon>
        <taxon>Gunneridae</taxon>
        <taxon>Pentapetalae</taxon>
        <taxon>rosids</taxon>
        <taxon>malvids</taxon>
        <taxon>Myrtales</taxon>
        <taxon>Lythraceae</taxon>
        <taxon>Punica</taxon>
    </lineage>
</organism>
<dbReference type="CDD" id="cd03031">
    <property type="entry name" value="GRX_GRX_like"/>
    <property type="match status" value="1"/>
</dbReference>
<comment type="caution">
    <text evidence="1">The sequence shown here is derived from an EMBL/GenBank/DDBJ whole genome shotgun (WGS) entry which is preliminary data.</text>
</comment>
<accession>A0A2I0IED9</accession>
<evidence type="ECO:0000313" key="1">
    <source>
        <dbReference type="EMBL" id="PKI42030.1"/>
    </source>
</evidence>
<dbReference type="Proteomes" id="UP000233551">
    <property type="component" value="Unassembled WGS sequence"/>
</dbReference>
<evidence type="ECO:0000313" key="2">
    <source>
        <dbReference type="Proteomes" id="UP000233551"/>
    </source>
</evidence>
<dbReference type="OrthoDB" id="423313at2759"/>
<dbReference type="STRING" id="22663.A0A2I0IED9"/>
<protein>
    <submittedName>
        <fullName evidence="1">Uncharacterized protein</fullName>
    </submittedName>
</protein>
<keyword evidence="2" id="KW-1185">Reference proteome</keyword>
<reference evidence="1 2" key="1">
    <citation type="submission" date="2017-11" db="EMBL/GenBank/DDBJ databases">
        <title>De-novo sequencing of pomegranate (Punica granatum L.) genome.</title>
        <authorList>
            <person name="Akparov Z."/>
            <person name="Amiraslanov A."/>
            <person name="Hajiyeva S."/>
            <person name="Abbasov M."/>
            <person name="Kaur K."/>
            <person name="Hamwieh A."/>
            <person name="Solovyev V."/>
            <person name="Salamov A."/>
            <person name="Braich B."/>
            <person name="Kosarev P."/>
            <person name="Mahmoud A."/>
            <person name="Hajiyev E."/>
            <person name="Babayeva S."/>
            <person name="Izzatullayeva V."/>
            <person name="Mammadov A."/>
            <person name="Mammadov A."/>
            <person name="Sharifova S."/>
            <person name="Ojaghi J."/>
            <person name="Eynullazada K."/>
            <person name="Bayramov B."/>
            <person name="Abdulazimova A."/>
            <person name="Shahmuradov I."/>
        </authorList>
    </citation>
    <scope>NUCLEOTIDE SEQUENCE [LARGE SCALE GENOMIC DNA]</scope>
    <source>
        <strain evidence="2">cv. AG2017</strain>
        <tissue evidence="1">Leaf</tissue>
    </source>
</reference>